<evidence type="ECO:0000313" key="2">
    <source>
        <dbReference type="EMBL" id="MEV0710834.1"/>
    </source>
</evidence>
<sequence length="295" mass="32528">MSLHRPAGTLSDGDDPVSLTPDDAGWSYAGLRVVLVPAGTTRVLRTGDSEVFVLPLAGSGTVHVDGLTFELRGRDSVFTRVTDFAYVPRDAEVRLSSAQGLEAALPMARCERRLTPRYGPAEEVPVEVRGAGQATRQVTNFGVPGVWEHADRLNACELMTPDGNWSSYPPHKHDEVSECEVVNEEIYYFRIAGRDGITPSRAGFGLHRTYTADGALEENVAVRDGDVFLIPRGYHGPCVAPPGYPMYYLNVLAGPAPQRSMAFCDDPAHTWIRERWRDEPADPRCPVTDHRGRRR</sequence>
<accession>A0ABV3FZH8</accession>
<evidence type="ECO:0000313" key="3">
    <source>
        <dbReference type="Proteomes" id="UP001551695"/>
    </source>
</evidence>
<dbReference type="PIRSF" id="PIRSF036628">
    <property type="entry name" value="IolB"/>
    <property type="match status" value="1"/>
</dbReference>
<protein>
    <submittedName>
        <fullName evidence="2">5-deoxy-glucuronate isomerase</fullName>
        <ecNumber evidence="2">5.3.1.30</ecNumber>
    </submittedName>
</protein>
<keyword evidence="3" id="KW-1185">Reference proteome</keyword>
<dbReference type="GO" id="GO:0102482">
    <property type="term" value="F:5-deoxy-D-glucuronate isomerase activity"/>
    <property type="evidence" value="ECO:0007669"/>
    <property type="project" value="UniProtKB-EC"/>
</dbReference>
<dbReference type="InterPro" id="IPR024203">
    <property type="entry name" value="Deoxy-glucuronate_isom_IolB"/>
</dbReference>
<dbReference type="Proteomes" id="UP001551695">
    <property type="component" value="Unassembled WGS sequence"/>
</dbReference>
<dbReference type="RefSeq" id="WP_357786902.1">
    <property type="nucleotide sequence ID" value="NZ_JBFAKC010000012.1"/>
</dbReference>
<dbReference type="Pfam" id="PF04962">
    <property type="entry name" value="KduI"/>
    <property type="match status" value="1"/>
</dbReference>
<dbReference type="InterPro" id="IPR011051">
    <property type="entry name" value="RmlC_Cupin_sf"/>
</dbReference>
<dbReference type="InterPro" id="IPR021120">
    <property type="entry name" value="KduI/IolB_isomerase"/>
</dbReference>
<dbReference type="EC" id="5.3.1.30" evidence="2"/>
<gene>
    <name evidence="2" type="primary">iolB</name>
    <name evidence="2" type="ORF">AB0I48_25030</name>
</gene>
<name>A0ABV3FZH8_9NOCA</name>
<comment type="caution">
    <text evidence="2">The sequence shown here is derived from an EMBL/GenBank/DDBJ whole genome shotgun (WGS) entry which is preliminary data.</text>
</comment>
<dbReference type="PANTHER" id="PTHR39193">
    <property type="entry name" value="5-DEOXY-GLUCURONATE ISOMERASE"/>
    <property type="match status" value="1"/>
</dbReference>
<dbReference type="Gene3D" id="2.60.120.10">
    <property type="entry name" value="Jelly Rolls"/>
    <property type="match status" value="2"/>
</dbReference>
<organism evidence="2 3">
    <name type="scientific">Nocardia aurea</name>
    <dbReference type="NCBI Taxonomy" id="2144174"/>
    <lineage>
        <taxon>Bacteria</taxon>
        <taxon>Bacillati</taxon>
        <taxon>Actinomycetota</taxon>
        <taxon>Actinomycetes</taxon>
        <taxon>Mycobacteriales</taxon>
        <taxon>Nocardiaceae</taxon>
        <taxon>Nocardia</taxon>
    </lineage>
</organism>
<dbReference type="InterPro" id="IPR014710">
    <property type="entry name" value="RmlC-like_jellyroll"/>
</dbReference>
<dbReference type="PANTHER" id="PTHR39193:SF1">
    <property type="entry name" value="5-DEOXY-GLUCURONATE ISOMERASE"/>
    <property type="match status" value="1"/>
</dbReference>
<keyword evidence="1 2" id="KW-0413">Isomerase</keyword>
<dbReference type="EMBL" id="JBFAKC010000012">
    <property type="protein sequence ID" value="MEV0710834.1"/>
    <property type="molecule type" value="Genomic_DNA"/>
</dbReference>
<dbReference type="SUPFAM" id="SSF51182">
    <property type="entry name" value="RmlC-like cupins"/>
    <property type="match status" value="1"/>
</dbReference>
<proteinExistence type="predicted"/>
<reference evidence="2 3" key="1">
    <citation type="submission" date="2024-06" db="EMBL/GenBank/DDBJ databases">
        <title>The Natural Products Discovery Center: Release of the First 8490 Sequenced Strains for Exploring Actinobacteria Biosynthetic Diversity.</title>
        <authorList>
            <person name="Kalkreuter E."/>
            <person name="Kautsar S.A."/>
            <person name="Yang D."/>
            <person name="Bader C.D."/>
            <person name="Teijaro C.N."/>
            <person name="Fluegel L."/>
            <person name="Davis C.M."/>
            <person name="Simpson J.R."/>
            <person name="Lauterbach L."/>
            <person name="Steele A.D."/>
            <person name="Gui C."/>
            <person name="Meng S."/>
            <person name="Li G."/>
            <person name="Viehrig K."/>
            <person name="Ye F."/>
            <person name="Su P."/>
            <person name="Kiefer A.F."/>
            <person name="Nichols A."/>
            <person name="Cepeda A.J."/>
            <person name="Yan W."/>
            <person name="Fan B."/>
            <person name="Jiang Y."/>
            <person name="Adhikari A."/>
            <person name="Zheng C.-J."/>
            <person name="Schuster L."/>
            <person name="Cowan T.M."/>
            <person name="Smanski M.J."/>
            <person name="Chevrette M.G."/>
            <person name="De Carvalho L.P.S."/>
            <person name="Shen B."/>
        </authorList>
    </citation>
    <scope>NUCLEOTIDE SEQUENCE [LARGE SCALE GENOMIC DNA]</scope>
    <source>
        <strain evidence="2 3">NPDC050403</strain>
    </source>
</reference>
<dbReference type="NCBIfam" id="TIGR04378">
    <property type="entry name" value="myo_inos_iolB"/>
    <property type="match status" value="1"/>
</dbReference>
<evidence type="ECO:0000256" key="1">
    <source>
        <dbReference type="ARBA" id="ARBA00023235"/>
    </source>
</evidence>